<accession>A0A0A9B7L8</accession>
<reference evidence="2" key="1">
    <citation type="submission" date="2014-09" db="EMBL/GenBank/DDBJ databases">
        <authorList>
            <person name="Magalhaes I.L.F."/>
            <person name="Oliveira U."/>
            <person name="Santos F.R."/>
            <person name="Vidigal T.H.D.A."/>
            <person name="Brescovit A.D."/>
            <person name="Santos A.J."/>
        </authorList>
    </citation>
    <scope>NUCLEOTIDE SEQUENCE</scope>
    <source>
        <tissue evidence="2">Shoot tissue taken approximately 20 cm above the soil surface</tissue>
    </source>
</reference>
<sequence length="75" mass="8383">MEERMSDGVLSTVGLGHPAKHGDDCRLNRGVGMKTGRKNPVPSGNRVPFIPAHFRIYGCYAGTGRKRDKRNRMRD</sequence>
<dbReference type="EMBL" id="GBRH01239777">
    <property type="protein sequence ID" value="JAD58118.1"/>
    <property type="molecule type" value="Transcribed_RNA"/>
</dbReference>
<protein>
    <submittedName>
        <fullName evidence="2">Uncharacterized protein</fullName>
    </submittedName>
</protein>
<proteinExistence type="predicted"/>
<reference evidence="2" key="2">
    <citation type="journal article" date="2015" name="Data Brief">
        <title>Shoot transcriptome of the giant reed, Arundo donax.</title>
        <authorList>
            <person name="Barrero R.A."/>
            <person name="Guerrero F.D."/>
            <person name="Moolhuijzen P."/>
            <person name="Goolsby J.A."/>
            <person name="Tidwell J."/>
            <person name="Bellgard S.E."/>
            <person name="Bellgard M.I."/>
        </authorList>
    </citation>
    <scope>NUCLEOTIDE SEQUENCE</scope>
    <source>
        <tissue evidence="2">Shoot tissue taken approximately 20 cm above the soil surface</tissue>
    </source>
</reference>
<evidence type="ECO:0000313" key="2">
    <source>
        <dbReference type="EMBL" id="JAD58118.1"/>
    </source>
</evidence>
<evidence type="ECO:0000256" key="1">
    <source>
        <dbReference type="SAM" id="MobiDB-lite"/>
    </source>
</evidence>
<organism evidence="2">
    <name type="scientific">Arundo donax</name>
    <name type="common">Giant reed</name>
    <name type="synonym">Donax arundinaceus</name>
    <dbReference type="NCBI Taxonomy" id="35708"/>
    <lineage>
        <taxon>Eukaryota</taxon>
        <taxon>Viridiplantae</taxon>
        <taxon>Streptophyta</taxon>
        <taxon>Embryophyta</taxon>
        <taxon>Tracheophyta</taxon>
        <taxon>Spermatophyta</taxon>
        <taxon>Magnoliopsida</taxon>
        <taxon>Liliopsida</taxon>
        <taxon>Poales</taxon>
        <taxon>Poaceae</taxon>
        <taxon>PACMAD clade</taxon>
        <taxon>Arundinoideae</taxon>
        <taxon>Arundineae</taxon>
        <taxon>Arundo</taxon>
    </lineage>
</organism>
<dbReference type="AlphaFoldDB" id="A0A0A9B7L8"/>
<name>A0A0A9B7L8_ARUDO</name>
<feature type="region of interest" description="Disordered" evidence="1">
    <location>
        <begin position="1"/>
        <end position="47"/>
    </location>
</feature>